<sequence length="194" mass="22923">MRVWLWHSTKTVEYRPDSKDYRCCCGALRSKRCFTVLILCNLAFFLYDGLKNGFVQTISDPIEWVQFALCVLVTVFAVLSIITLRPIFMQLYIISGIIYYGAMFSEHFFEAYRCVMEFLEVKGKEPEQAELDAFWDLVFSVGVILFFSPIIFWGWYLTHSVYAYIRDRQLFHEQQDDRILTTVYTEAVPMTKEE</sequence>
<evidence type="ECO:0000313" key="3">
    <source>
        <dbReference type="WBParaSite" id="MBELARI_LOCUS18067"/>
    </source>
</evidence>
<keyword evidence="1" id="KW-1133">Transmembrane helix</keyword>
<keyword evidence="1" id="KW-0472">Membrane</keyword>
<feature type="transmembrane region" description="Helical" evidence="1">
    <location>
        <begin position="32"/>
        <end position="50"/>
    </location>
</feature>
<keyword evidence="1" id="KW-0812">Transmembrane</keyword>
<dbReference type="AlphaFoldDB" id="A0AAF3EV42"/>
<reference evidence="3" key="1">
    <citation type="submission" date="2024-02" db="UniProtKB">
        <authorList>
            <consortium name="WormBaseParasite"/>
        </authorList>
    </citation>
    <scope>IDENTIFICATION</scope>
</reference>
<feature type="transmembrane region" description="Helical" evidence="1">
    <location>
        <begin position="137"/>
        <end position="158"/>
    </location>
</feature>
<keyword evidence="2" id="KW-1185">Reference proteome</keyword>
<name>A0AAF3EV42_9BILA</name>
<evidence type="ECO:0000256" key="1">
    <source>
        <dbReference type="SAM" id="Phobius"/>
    </source>
</evidence>
<protein>
    <submittedName>
        <fullName evidence="3">Uncharacterized protein</fullName>
    </submittedName>
</protein>
<dbReference type="WBParaSite" id="MBELARI_LOCUS18067">
    <property type="protein sequence ID" value="MBELARI_LOCUS18067"/>
    <property type="gene ID" value="MBELARI_LOCUS18067"/>
</dbReference>
<feature type="transmembrane region" description="Helical" evidence="1">
    <location>
        <begin position="91"/>
        <end position="109"/>
    </location>
</feature>
<evidence type="ECO:0000313" key="2">
    <source>
        <dbReference type="Proteomes" id="UP000887575"/>
    </source>
</evidence>
<feature type="transmembrane region" description="Helical" evidence="1">
    <location>
        <begin position="62"/>
        <end position="84"/>
    </location>
</feature>
<proteinExistence type="predicted"/>
<organism evidence="2 3">
    <name type="scientific">Mesorhabditis belari</name>
    <dbReference type="NCBI Taxonomy" id="2138241"/>
    <lineage>
        <taxon>Eukaryota</taxon>
        <taxon>Metazoa</taxon>
        <taxon>Ecdysozoa</taxon>
        <taxon>Nematoda</taxon>
        <taxon>Chromadorea</taxon>
        <taxon>Rhabditida</taxon>
        <taxon>Rhabditina</taxon>
        <taxon>Rhabditomorpha</taxon>
        <taxon>Rhabditoidea</taxon>
        <taxon>Rhabditidae</taxon>
        <taxon>Mesorhabditinae</taxon>
        <taxon>Mesorhabditis</taxon>
    </lineage>
</organism>
<accession>A0AAF3EV42</accession>
<dbReference type="Proteomes" id="UP000887575">
    <property type="component" value="Unassembled WGS sequence"/>
</dbReference>